<accession>A0ABT1SVW6</accession>
<reference evidence="3 4" key="1">
    <citation type="submission" date="2022-07" db="EMBL/GenBank/DDBJ databases">
        <title>Mucilaginibacter sp. JC4.</title>
        <authorList>
            <person name="Le V."/>
            <person name="Ko S.-R."/>
            <person name="Ahn C.-Y."/>
            <person name="Oh H.-M."/>
        </authorList>
    </citation>
    <scope>NUCLEOTIDE SEQUENCE [LARGE SCALE GENOMIC DNA]</scope>
    <source>
        <strain evidence="3 4">JC4</strain>
    </source>
</reference>
<evidence type="ECO:0000256" key="1">
    <source>
        <dbReference type="ARBA" id="ARBA00022679"/>
    </source>
</evidence>
<protein>
    <submittedName>
        <fullName evidence="3">Glycosyltransferase</fullName>
        <ecNumber evidence="3">2.4.-.-</ecNumber>
    </submittedName>
</protein>
<dbReference type="PANTHER" id="PTHR46401">
    <property type="entry name" value="GLYCOSYLTRANSFERASE WBBK-RELATED"/>
    <property type="match status" value="1"/>
</dbReference>
<dbReference type="Pfam" id="PF13439">
    <property type="entry name" value="Glyco_transf_4"/>
    <property type="match status" value="1"/>
</dbReference>
<comment type="caution">
    <text evidence="3">The sequence shown here is derived from an EMBL/GenBank/DDBJ whole genome shotgun (WGS) entry which is preliminary data.</text>
</comment>
<organism evidence="3 4">
    <name type="scientific">Mucilaginibacter aquariorum</name>
    <dbReference type="NCBI Taxonomy" id="2967225"/>
    <lineage>
        <taxon>Bacteria</taxon>
        <taxon>Pseudomonadati</taxon>
        <taxon>Bacteroidota</taxon>
        <taxon>Sphingobacteriia</taxon>
        <taxon>Sphingobacteriales</taxon>
        <taxon>Sphingobacteriaceae</taxon>
        <taxon>Mucilaginibacter</taxon>
    </lineage>
</organism>
<feature type="domain" description="Glycosyltransferase subfamily 4-like N-terminal" evidence="2">
    <location>
        <begin position="31"/>
        <end position="147"/>
    </location>
</feature>
<dbReference type="RefSeq" id="WP_256538657.1">
    <property type="nucleotide sequence ID" value="NZ_JANHOH010000001.1"/>
</dbReference>
<dbReference type="Pfam" id="PF13692">
    <property type="entry name" value="Glyco_trans_1_4"/>
    <property type="match status" value="1"/>
</dbReference>
<evidence type="ECO:0000313" key="3">
    <source>
        <dbReference type="EMBL" id="MCQ6956477.1"/>
    </source>
</evidence>
<evidence type="ECO:0000313" key="4">
    <source>
        <dbReference type="Proteomes" id="UP001204376"/>
    </source>
</evidence>
<keyword evidence="3" id="KW-0328">Glycosyltransferase</keyword>
<keyword evidence="4" id="KW-1185">Reference proteome</keyword>
<dbReference type="PANTHER" id="PTHR46401:SF2">
    <property type="entry name" value="GLYCOSYLTRANSFERASE WBBK-RELATED"/>
    <property type="match status" value="1"/>
</dbReference>
<dbReference type="InterPro" id="IPR028098">
    <property type="entry name" value="Glyco_trans_4-like_N"/>
</dbReference>
<keyword evidence="1 3" id="KW-0808">Transferase</keyword>
<sequence length="369" mass="41553">MKNKGHTVQVWFPVSVFYSLPVNSFIKKWLGYIDQYLIFPNQVRLRLKRSNANTLFVFTDQALGPWVSLVKKRPHVIHCHDFLALQSAIGEIPENHTSWSGRLYQSYIHRGYSTSTNFISVSKKTKEQLHRFLPTEPTSSEVVYNGLKDVFNTCSGCKARGVLSDLTGLNLTEGYILHIGGNQWYKNRLGVIEIYNAWRSESTLCLPLLLIGDYPSAQLYAAYCQSPFKSDIHFIAKKDDGFLRYAYAGASVFLFPSLAEGFGWPIIEAMACGCPVITTDEEPMTEVAGNAAFFIPRRPYDPSKVKKWANEAANIVDTIIGFSCEQRLKIVDVGITNSKRFDVLTALDKIESIYLNTLKQSNNESIACG</sequence>
<dbReference type="Proteomes" id="UP001204376">
    <property type="component" value="Unassembled WGS sequence"/>
</dbReference>
<dbReference type="Gene3D" id="3.40.50.2000">
    <property type="entry name" value="Glycogen Phosphorylase B"/>
    <property type="match status" value="2"/>
</dbReference>
<proteinExistence type="predicted"/>
<dbReference type="EMBL" id="JANHOH010000001">
    <property type="protein sequence ID" value="MCQ6956477.1"/>
    <property type="molecule type" value="Genomic_DNA"/>
</dbReference>
<dbReference type="EC" id="2.4.-.-" evidence="3"/>
<evidence type="ECO:0000259" key="2">
    <source>
        <dbReference type="Pfam" id="PF13439"/>
    </source>
</evidence>
<dbReference type="GO" id="GO:0016757">
    <property type="term" value="F:glycosyltransferase activity"/>
    <property type="evidence" value="ECO:0007669"/>
    <property type="project" value="UniProtKB-KW"/>
</dbReference>
<name>A0ABT1SVW6_9SPHI</name>
<dbReference type="SUPFAM" id="SSF53756">
    <property type="entry name" value="UDP-Glycosyltransferase/glycogen phosphorylase"/>
    <property type="match status" value="1"/>
</dbReference>
<gene>
    <name evidence="3" type="ORF">NPE20_00830</name>
</gene>